<reference evidence="2 3" key="1">
    <citation type="journal article" date="2024" name="G3 (Bethesda)">
        <title>Genome assembly of Hibiscus sabdariffa L. provides insights into metabolisms of medicinal natural products.</title>
        <authorList>
            <person name="Kim T."/>
        </authorList>
    </citation>
    <scope>NUCLEOTIDE SEQUENCE [LARGE SCALE GENOMIC DNA]</scope>
    <source>
        <strain evidence="2">TK-2024</strain>
        <tissue evidence="2">Old leaves</tissue>
    </source>
</reference>
<gene>
    <name evidence="2" type="ORF">V6N12_018156</name>
</gene>
<feature type="compositionally biased region" description="Polar residues" evidence="1">
    <location>
        <begin position="45"/>
        <end position="63"/>
    </location>
</feature>
<dbReference type="Proteomes" id="UP001472677">
    <property type="component" value="Unassembled WGS sequence"/>
</dbReference>
<feature type="region of interest" description="Disordered" evidence="1">
    <location>
        <begin position="23"/>
        <end position="97"/>
    </location>
</feature>
<evidence type="ECO:0000313" key="3">
    <source>
        <dbReference type="Proteomes" id="UP001472677"/>
    </source>
</evidence>
<evidence type="ECO:0000256" key="1">
    <source>
        <dbReference type="SAM" id="MobiDB-lite"/>
    </source>
</evidence>
<protein>
    <submittedName>
        <fullName evidence="2">Uncharacterized protein</fullName>
    </submittedName>
</protein>
<comment type="caution">
    <text evidence="2">The sequence shown here is derived from an EMBL/GenBank/DDBJ whole genome shotgun (WGS) entry which is preliminary data.</text>
</comment>
<dbReference type="EMBL" id="JBBPBM010000093">
    <property type="protein sequence ID" value="KAK8509067.1"/>
    <property type="molecule type" value="Genomic_DNA"/>
</dbReference>
<keyword evidence="3" id="KW-1185">Reference proteome</keyword>
<sequence length="111" mass="12127">MDLPLIDGVEQVCMDRWSRECSQHTHVGDTDSGRGQMDDMVDTPSIHNGGTNTLEQWSQSGRSIDSHVQDSQASSHALSNSLESTESETRVLIGDNQVERSVADKGMIHGC</sequence>
<evidence type="ECO:0000313" key="2">
    <source>
        <dbReference type="EMBL" id="KAK8509067.1"/>
    </source>
</evidence>
<organism evidence="2 3">
    <name type="scientific">Hibiscus sabdariffa</name>
    <name type="common">roselle</name>
    <dbReference type="NCBI Taxonomy" id="183260"/>
    <lineage>
        <taxon>Eukaryota</taxon>
        <taxon>Viridiplantae</taxon>
        <taxon>Streptophyta</taxon>
        <taxon>Embryophyta</taxon>
        <taxon>Tracheophyta</taxon>
        <taxon>Spermatophyta</taxon>
        <taxon>Magnoliopsida</taxon>
        <taxon>eudicotyledons</taxon>
        <taxon>Gunneridae</taxon>
        <taxon>Pentapetalae</taxon>
        <taxon>rosids</taxon>
        <taxon>malvids</taxon>
        <taxon>Malvales</taxon>
        <taxon>Malvaceae</taxon>
        <taxon>Malvoideae</taxon>
        <taxon>Hibiscus</taxon>
    </lineage>
</organism>
<feature type="compositionally biased region" description="Basic and acidic residues" evidence="1">
    <location>
        <begin position="23"/>
        <end position="32"/>
    </location>
</feature>
<proteinExistence type="predicted"/>
<name>A0ABR2BQ37_9ROSI</name>
<accession>A0ABR2BQ37</accession>